<proteinExistence type="predicted"/>
<accession>A0A2M4DLA7</accession>
<feature type="region of interest" description="Disordered" evidence="1">
    <location>
        <begin position="29"/>
        <end position="52"/>
    </location>
</feature>
<protein>
    <submittedName>
        <fullName evidence="2">Putative secreted protein</fullName>
    </submittedName>
</protein>
<evidence type="ECO:0000256" key="1">
    <source>
        <dbReference type="SAM" id="MobiDB-lite"/>
    </source>
</evidence>
<organism evidence="2">
    <name type="scientific">Anopheles darlingi</name>
    <name type="common">Mosquito</name>
    <dbReference type="NCBI Taxonomy" id="43151"/>
    <lineage>
        <taxon>Eukaryota</taxon>
        <taxon>Metazoa</taxon>
        <taxon>Ecdysozoa</taxon>
        <taxon>Arthropoda</taxon>
        <taxon>Hexapoda</taxon>
        <taxon>Insecta</taxon>
        <taxon>Pterygota</taxon>
        <taxon>Neoptera</taxon>
        <taxon>Endopterygota</taxon>
        <taxon>Diptera</taxon>
        <taxon>Nematocera</taxon>
        <taxon>Culicoidea</taxon>
        <taxon>Culicidae</taxon>
        <taxon>Anophelinae</taxon>
        <taxon>Anopheles</taxon>
    </lineage>
</organism>
<feature type="compositionally biased region" description="Low complexity" evidence="1">
    <location>
        <begin position="30"/>
        <end position="50"/>
    </location>
</feature>
<reference evidence="2" key="1">
    <citation type="submission" date="2018-01" db="EMBL/GenBank/DDBJ databases">
        <title>An insight into the sialome of Amazonian anophelines.</title>
        <authorList>
            <person name="Ribeiro J.M."/>
            <person name="Scarpassa V."/>
            <person name="Calvo E."/>
        </authorList>
    </citation>
    <scope>NUCLEOTIDE SEQUENCE</scope>
</reference>
<dbReference type="AlphaFoldDB" id="A0A2M4DLA7"/>
<evidence type="ECO:0000313" key="2">
    <source>
        <dbReference type="EMBL" id="MBW78321.1"/>
    </source>
</evidence>
<dbReference type="EMBL" id="GGFL01014143">
    <property type="protein sequence ID" value="MBW78321.1"/>
    <property type="molecule type" value="Transcribed_RNA"/>
</dbReference>
<sequence>MLDVVVVAVVGVSAPLASSLKVKSAFTPARSEPSFSRSSSSCRSVSGNSSNTLRDRSMCVINHGPPVAGSLASKFSTPLPFQRDACSSSSAVTPTI</sequence>
<name>A0A2M4DLA7_ANODA</name>